<dbReference type="Pfam" id="PF04153">
    <property type="entry name" value="NOT2_3_5_C"/>
    <property type="match status" value="1"/>
</dbReference>
<dbReference type="PANTHER" id="PTHR23326">
    <property type="entry name" value="CCR4 NOT-RELATED"/>
    <property type="match status" value="1"/>
</dbReference>
<feature type="compositionally biased region" description="Basic and acidic residues" evidence="4">
    <location>
        <begin position="193"/>
        <end position="210"/>
    </location>
</feature>
<evidence type="ECO:0000256" key="1">
    <source>
        <dbReference type="ARBA" id="ARBA00007682"/>
    </source>
</evidence>
<name>A0ABR2H4M5_9EUKA</name>
<evidence type="ECO:0000313" key="6">
    <source>
        <dbReference type="EMBL" id="KAK8840798.1"/>
    </source>
</evidence>
<evidence type="ECO:0000259" key="5">
    <source>
        <dbReference type="Pfam" id="PF04153"/>
    </source>
</evidence>
<comment type="caution">
    <text evidence="6">The sequence shown here is derived from an EMBL/GenBank/DDBJ whole genome shotgun (WGS) entry which is preliminary data.</text>
</comment>
<feature type="compositionally biased region" description="Polar residues" evidence="4">
    <location>
        <begin position="211"/>
        <end position="221"/>
    </location>
</feature>
<feature type="region of interest" description="Disordered" evidence="4">
    <location>
        <begin position="1"/>
        <end position="74"/>
    </location>
</feature>
<comment type="similarity">
    <text evidence="1">Belongs to the CNOT2/3/5 family.</text>
</comment>
<feature type="region of interest" description="Disordered" evidence="4">
    <location>
        <begin position="193"/>
        <end position="221"/>
    </location>
</feature>
<dbReference type="InterPro" id="IPR038635">
    <property type="entry name" value="CCR4-NOT_su2/3/5_C_sf"/>
</dbReference>
<reference evidence="6 7" key="1">
    <citation type="submission" date="2024-04" db="EMBL/GenBank/DDBJ databases">
        <title>Tritrichomonas musculus Genome.</title>
        <authorList>
            <person name="Alves-Ferreira E."/>
            <person name="Grigg M."/>
            <person name="Lorenzi H."/>
            <person name="Galac M."/>
        </authorList>
    </citation>
    <scope>NUCLEOTIDE SEQUENCE [LARGE SCALE GENOMIC DNA]</scope>
    <source>
        <strain evidence="6 7">EAF2021</strain>
    </source>
</reference>
<accession>A0ABR2H4M5</accession>
<evidence type="ECO:0000256" key="3">
    <source>
        <dbReference type="ARBA" id="ARBA00023163"/>
    </source>
</evidence>
<keyword evidence="7" id="KW-1185">Reference proteome</keyword>
<organism evidence="6 7">
    <name type="scientific">Tritrichomonas musculus</name>
    <dbReference type="NCBI Taxonomy" id="1915356"/>
    <lineage>
        <taxon>Eukaryota</taxon>
        <taxon>Metamonada</taxon>
        <taxon>Parabasalia</taxon>
        <taxon>Tritrichomonadida</taxon>
        <taxon>Tritrichomonadidae</taxon>
        <taxon>Tritrichomonas</taxon>
    </lineage>
</organism>
<proteinExistence type="inferred from homology"/>
<dbReference type="InterPro" id="IPR040168">
    <property type="entry name" value="Not2/3/5"/>
</dbReference>
<evidence type="ECO:0000256" key="4">
    <source>
        <dbReference type="SAM" id="MobiDB-lite"/>
    </source>
</evidence>
<sequence>MYQFNQAPTPTPGHRKNAQAHPRVTPPNKKAIIFKKNFETNNRKPIPKPDPSTFNDNQFDQAPTPTPAPINPDPKPIDLDEINPTPQPDIFHGLSLLSFVSAFKGEKSFNETDLEALGLDLKCQEPLLPMLHSVLSDSPLLDHSRHHMPECYSKIQFGNPSEKLSLFTPNTLLFIFYTYPHDPLQSQAAKELQRRQWQYDEEKEEWKDPDNNTWPADQLIN</sequence>
<evidence type="ECO:0000313" key="7">
    <source>
        <dbReference type="Proteomes" id="UP001470230"/>
    </source>
</evidence>
<feature type="compositionally biased region" description="Pro residues" evidence="4">
    <location>
        <begin position="64"/>
        <end position="74"/>
    </location>
</feature>
<keyword evidence="2" id="KW-0805">Transcription regulation</keyword>
<evidence type="ECO:0000256" key="2">
    <source>
        <dbReference type="ARBA" id="ARBA00023015"/>
    </source>
</evidence>
<gene>
    <name evidence="6" type="ORF">M9Y10_027620</name>
</gene>
<dbReference type="EMBL" id="JAPFFF010000043">
    <property type="protein sequence ID" value="KAK8840798.1"/>
    <property type="molecule type" value="Genomic_DNA"/>
</dbReference>
<dbReference type="InterPro" id="IPR007282">
    <property type="entry name" value="NOT2/3/5_C"/>
</dbReference>
<dbReference type="Gene3D" id="2.30.30.1020">
    <property type="entry name" value="CCR4-NOT complex subunit 2/3/5, C-terminal domain"/>
    <property type="match status" value="1"/>
</dbReference>
<feature type="compositionally biased region" description="Polar residues" evidence="4">
    <location>
        <begin position="52"/>
        <end position="61"/>
    </location>
</feature>
<feature type="domain" description="NOT2/NOT3/NOT5 C-terminal" evidence="5">
    <location>
        <begin position="143"/>
        <end position="212"/>
    </location>
</feature>
<keyword evidence="3" id="KW-0804">Transcription</keyword>
<protein>
    <submittedName>
        <fullName evidence="6">Transcriptional regulator</fullName>
    </submittedName>
</protein>
<dbReference type="Proteomes" id="UP001470230">
    <property type="component" value="Unassembled WGS sequence"/>
</dbReference>